<proteinExistence type="predicted"/>
<organism evidence="2 3">
    <name type="scientific">Linnemannia gamsii</name>
    <dbReference type="NCBI Taxonomy" id="64522"/>
    <lineage>
        <taxon>Eukaryota</taxon>
        <taxon>Fungi</taxon>
        <taxon>Fungi incertae sedis</taxon>
        <taxon>Mucoromycota</taxon>
        <taxon>Mortierellomycotina</taxon>
        <taxon>Mortierellomycetes</taxon>
        <taxon>Mortierellales</taxon>
        <taxon>Mortierellaceae</taxon>
        <taxon>Linnemannia</taxon>
    </lineage>
</organism>
<gene>
    <name evidence="2" type="ORF">BGZ96_011669</name>
</gene>
<evidence type="ECO:0000313" key="2">
    <source>
        <dbReference type="EMBL" id="KAG0283975.1"/>
    </source>
</evidence>
<accession>A0ABQ7JS72</accession>
<feature type="region of interest" description="Disordered" evidence="1">
    <location>
        <begin position="93"/>
        <end position="120"/>
    </location>
</feature>
<comment type="caution">
    <text evidence="2">The sequence shown here is derived from an EMBL/GenBank/DDBJ whole genome shotgun (WGS) entry which is preliminary data.</text>
</comment>
<evidence type="ECO:0000256" key="1">
    <source>
        <dbReference type="SAM" id="MobiDB-lite"/>
    </source>
</evidence>
<name>A0ABQ7JS72_9FUNG</name>
<dbReference type="EMBL" id="JAAAIM010000831">
    <property type="protein sequence ID" value="KAG0283975.1"/>
    <property type="molecule type" value="Genomic_DNA"/>
</dbReference>
<keyword evidence="3" id="KW-1185">Reference proteome</keyword>
<evidence type="ECO:0000313" key="3">
    <source>
        <dbReference type="Proteomes" id="UP001194696"/>
    </source>
</evidence>
<dbReference type="Proteomes" id="UP001194696">
    <property type="component" value="Unassembled WGS sequence"/>
</dbReference>
<reference evidence="2 3" key="1">
    <citation type="journal article" date="2020" name="Fungal Divers.">
        <title>Resolving the Mortierellaceae phylogeny through synthesis of multi-gene phylogenetics and phylogenomics.</title>
        <authorList>
            <person name="Vandepol N."/>
            <person name="Liber J."/>
            <person name="Desiro A."/>
            <person name="Na H."/>
            <person name="Kennedy M."/>
            <person name="Barry K."/>
            <person name="Grigoriev I.V."/>
            <person name="Miller A.N."/>
            <person name="O'Donnell K."/>
            <person name="Stajich J.E."/>
            <person name="Bonito G."/>
        </authorList>
    </citation>
    <scope>NUCLEOTIDE SEQUENCE [LARGE SCALE GENOMIC DNA]</scope>
    <source>
        <strain evidence="2 3">AD045</strain>
    </source>
</reference>
<protein>
    <submittedName>
        <fullName evidence="2">Uncharacterized protein</fullName>
    </submittedName>
</protein>
<sequence>MDRFEDHFRALFTQVSWTNNMMRDIQYDLENMMGDLPPLLHVYRTRPPPATFASNPAASYIDLVSATSTCISTADIAKKTTINVTHADFPSTWSPHNRKRDRDEGGIRNRSALTACHRTN</sequence>